<gene>
    <name evidence="3" type="ORF">BDZ94DRAFT_1308487</name>
</gene>
<comment type="similarity">
    <text evidence="1">Belongs to the peptidase S12 family.</text>
</comment>
<name>A0A9P5Y9U6_9AGAR</name>
<dbReference type="PANTHER" id="PTHR46825:SF15">
    <property type="entry name" value="BETA-LACTAMASE-RELATED DOMAIN-CONTAINING PROTEIN"/>
    <property type="match status" value="1"/>
</dbReference>
<proteinExistence type="inferred from homology"/>
<dbReference type="OrthoDB" id="5946976at2759"/>
<dbReference type="InterPro" id="IPR001466">
    <property type="entry name" value="Beta-lactam-related"/>
</dbReference>
<evidence type="ECO:0000313" key="4">
    <source>
        <dbReference type="Proteomes" id="UP000807353"/>
    </source>
</evidence>
<protein>
    <submittedName>
        <fullName evidence="3">Beta-lactamase/transpeptidase-like protein</fullName>
    </submittedName>
</protein>
<evidence type="ECO:0000259" key="2">
    <source>
        <dbReference type="Pfam" id="PF00144"/>
    </source>
</evidence>
<accession>A0A9P5Y9U6</accession>
<feature type="domain" description="Beta-lactamase-related" evidence="2">
    <location>
        <begin position="55"/>
        <end position="377"/>
    </location>
</feature>
<dbReference type="Pfam" id="PF00144">
    <property type="entry name" value="Beta-lactamase"/>
    <property type="match status" value="1"/>
</dbReference>
<dbReference type="InterPro" id="IPR050491">
    <property type="entry name" value="AmpC-like"/>
</dbReference>
<dbReference type="Gene3D" id="3.40.710.10">
    <property type="entry name" value="DD-peptidase/beta-lactamase superfamily"/>
    <property type="match status" value="1"/>
</dbReference>
<dbReference type="EMBL" id="MU150259">
    <property type="protein sequence ID" value="KAF9463775.1"/>
    <property type="molecule type" value="Genomic_DNA"/>
</dbReference>
<sequence length="579" mass="62454">MRFQDIYNALPLTICGSAVFLGACVHAQEFPSSVLTSETDTFINQVLTDWQSPGGAAVAVVRKSPQGDWIVETKGYGAATINGSKVTENTRFAIGSNSKLFDALSVGLLVNNETLSPRLSWSSKIASIVPGWGLMDPVAAKQATIIDLMSHRTGMPRHDFSYRWFDDLPSVVKKLRSLKPSAEFRDPWQYDNMMYMVLAYIPEVLAKMPFARFVKQHIFDPLGMTSTTYSFDVANASGQLADGLTRRNGVVRAYPFWSTLGGEDGNVVSGPGGVISTAVDMATWLQTLLLEGVKPGTNTSVIPTEAISKVATGITVITGAAQFPELSPVVYGGGQSRSTYQGHEFIEHDGGTLGFYSRVTRLPFDNVGVAVLTNDDDAGFIIMDIIRFRLVEVALGLKNVDWSSRFKASTSASRQSLPERPTNTTAPQVKLELLTGKYDSAGYGGFELCLMFSPSPKASKACKDLTARALTILPGALNPNVPTFLSEWNTTAVPYISFTHLNGNVFDVRGLASYPTNDPSQPYWATSSPGSAEGSFAELVVEGGRIGFGVTGVWGAGDGVPGPQGKTVRERSEAWFDKV</sequence>
<evidence type="ECO:0000313" key="3">
    <source>
        <dbReference type="EMBL" id="KAF9463775.1"/>
    </source>
</evidence>
<evidence type="ECO:0000256" key="1">
    <source>
        <dbReference type="ARBA" id="ARBA00038215"/>
    </source>
</evidence>
<dbReference type="SUPFAM" id="SSF56601">
    <property type="entry name" value="beta-lactamase/transpeptidase-like"/>
    <property type="match status" value="1"/>
</dbReference>
<reference evidence="3" key="1">
    <citation type="submission" date="2020-11" db="EMBL/GenBank/DDBJ databases">
        <authorList>
            <consortium name="DOE Joint Genome Institute"/>
            <person name="Ahrendt S."/>
            <person name="Riley R."/>
            <person name="Andreopoulos W."/>
            <person name="Labutti K."/>
            <person name="Pangilinan J."/>
            <person name="Ruiz-Duenas F.J."/>
            <person name="Barrasa J.M."/>
            <person name="Sanchez-Garcia M."/>
            <person name="Camarero S."/>
            <person name="Miyauchi S."/>
            <person name="Serrano A."/>
            <person name="Linde D."/>
            <person name="Babiker R."/>
            <person name="Drula E."/>
            <person name="Ayuso-Fernandez I."/>
            <person name="Pacheco R."/>
            <person name="Padilla G."/>
            <person name="Ferreira P."/>
            <person name="Barriuso J."/>
            <person name="Kellner H."/>
            <person name="Castanera R."/>
            <person name="Alfaro M."/>
            <person name="Ramirez L."/>
            <person name="Pisabarro A.G."/>
            <person name="Kuo A."/>
            <person name="Tritt A."/>
            <person name="Lipzen A."/>
            <person name="He G."/>
            <person name="Yan M."/>
            <person name="Ng V."/>
            <person name="Cullen D."/>
            <person name="Martin F."/>
            <person name="Rosso M.-N."/>
            <person name="Henrissat B."/>
            <person name="Hibbett D."/>
            <person name="Martinez A.T."/>
            <person name="Grigoriev I.V."/>
        </authorList>
    </citation>
    <scope>NUCLEOTIDE SEQUENCE</scope>
    <source>
        <strain evidence="3">CBS 247.69</strain>
    </source>
</reference>
<dbReference type="Proteomes" id="UP000807353">
    <property type="component" value="Unassembled WGS sequence"/>
</dbReference>
<dbReference type="InterPro" id="IPR012338">
    <property type="entry name" value="Beta-lactam/transpept-like"/>
</dbReference>
<dbReference type="PROSITE" id="PS51257">
    <property type="entry name" value="PROKAR_LIPOPROTEIN"/>
    <property type="match status" value="1"/>
</dbReference>
<comment type="caution">
    <text evidence="3">The sequence shown here is derived from an EMBL/GenBank/DDBJ whole genome shotgun (WGS) entry which is preliminary data.</text>
</comment>
<organism evidence="3 4">
    <name type="scientific">Collybia nuda</name>
    <dbReference type="NCBI Taxonomy" id="64659"/>
    <lineage>
        <taxon>Eukaryota</taxon>
        <taxon>Fungi</taxon>
        <taxon>Dikarya</taxon>
        <taxon>Basidiomycota</taxon>
        <taxon>Agaricomycotina</taxon>
        <taxon>Agaricomycetes</taxon>
        <taxon>Agaricomycetidae</taxon>
        <taxon>Agaricales</taxon>
        <taxon>Tricholomatineae</taxon>
        <taxon>Clitocybaceae</taxon>
        <taxon>Collybia</taxon>
    </lineage>
</organism>
<dbReference type="PANTHER" id="PTHR46825">
    <property type="entry name" value="D-ALANYL-D-ALANINE-CARBOXYPEPTIDASE/ENDOPEPTIDASE AMPH"/>
    <property type="match status" value="1"/>
</dbReference>
<dbReference type="AlphaFoldDB" id="A0A9P5Y9U6"/>
<keyword evidence="4" id="KW-1185">Reference proteome</keyword>